<gene>
    <name evidence="3" type="primary">LOC132536414</name>
</gene>
<dbReference type="RefSeq" id="XP_060040221.1">
    <property type="nucleotide sequence ID" value="XM_060184238.1"/>
</dbReference>
<evidence type="ECO:0000256" key="1">
    <source>
        <dbReference type="SAM" id="MobiDB-lite"/>
    </source>
</evidence>
<feature type="compositionally biased region" description="Polar residues" evidence="1">
    <location>
        <begin position="39"/>
        <end position="60"/>
    </location>
</feature>
<feature type="compositionally biased region" description="Polar residues" evidence="1">
    <location>
        <begin position="17"/>
        <end position="32"/>
    </location>
</feature>
<evidence type="ECO:0000313" key="3">
    <source>
        <dbReference type="RefSeq" id="XP_060040221.1"/>
    </source>
</evidence>
<dbReference type="Proteomes" id="UP001652624">
    <property type="component" value="Unplaced"/>
</dbReference>
<dbReference type="InterPro" id="IPR047252">
    <property type="entry name" value="TP53BP1-like"/>
</dbReference>
<protein>
    <submittedName>
        <fullName evidence="3">TP53-binding protein 1-like</fullName>
    </submittedName>
</protein>
<organism evidence="2 3">
    <name type="scientific">Erinaceus europaeus</name>
    <name type="common">Western European hedgehog</name>
    <dbReference type="NCBI Taxonomy" id="9365"/>
    <lineage>
        <taxon>Eukaryota</taxon>
        <taxon>Metazoa</taxon>
        <taxon>Chordata</taxon>
        <taxon>Craniata</taxon>
        <taxon>Vertebrata</taxon>
        <taxon>Euteleostomi</taxon>
        <taxon>Mammalia</taxon>
        <taxon>Eutheria</taxon>
        <taxon>Laurasiatheria</taxon>
        <taxon>Eulipotyphla</taxon>
        <taxon>Erinaceidae</taxon>
        <taxon>Erinaceinae</taxon>
        <taxon>Erinaceus</taxon>
    </lineage>
</organism>
<reference evidence="3" key="1">
    <citation type="submission" date="2025-08" db="UniProtKB">
        <authorList>
            <consortium name="RefSeq"/>
        </authorList>
    </citation>
    <scope>IDENTIFICATION</scope>
</reference>
<sequence length="158" mass="17080">MASSPKVPLTTMETKEQTSTQELLESSLQIQKSPEPEVMSTQEDMFDQSNKTASDACSTPSREEGGCSLASTPATTLHLLQLSGQRSLVQESLSTNSSDLVAPSPDALRSTPFIVPSSPTEQEGRTGKSSFDTHFRLGMKFMSCICTIPLCLDRDVNC</sequence>
<feature type="region of interest" description="Disordered" evidence="1">
    <location>
        <begin position="1"/>
        <end position="70"/>
    </location>
</feature>
<feature type="region of interest" description="Disordered" evidence="1">
    <location>
        <begin position="91"/>
        <end position="129"/>
    </location>
</feature>
<dbReference type="PANTHER" id="PTHR15321">
    <property type="entry name" value="TUMOR SUPPRESSOR P53-BINDING PROTEIN 1"/>
    <property type="match status" value="1"/>
</dbReference>
<dbReference type="PANTHER" id="PTHR15321:SF3">
    <property type="entry name" value="TP53-BINDING PROTEIN 1"/>
    <property type="match status" value="1"/>
</dbReference>
<accession>A0ABM3WUG6</accession>
<dbReference type="GeneID" id="132536414"/>
<keyword evidence="2" id="KW-1185">Reference proteome</keyword>
<name>A0ABM3WUG6_ERIEU</name>
<evidence type="ECO:0000313" key="2">
    <source>
        <dbReference type="Proteomes" id="UP001652624"/>
    </source>
</evidence>
<proteinExistence type="predicted"/>